<evidence type="ECO:0000256" key="1">
    <source>
        <dbReference type="SAM" id="SignalP"/>
    </source>
</evidence>
<dbReference type="SUPFAM" id="SSF48452">
    <property type="entry name" value="TPR-like"/>
    <property type="match status" value="1"/>
</dbReference>
<dbReference type="Gene3D" id="1.25.40.390">
    <property type="match status" value="1"/>
</dbReference>
<keyword evidence="3" id="KW-1185">Reference proteome</keyword>
<keyword evidence="1" id="KW-0732">Signal</keyword>
<organism evidence="2 3">
    <name type="scientific">Parabacteroides gordonii MS-1 = DSM 23371</name>
    <dbReference type="NCBI Taxonomy" id="1203610"/>
    <lineage>
        <taxon>Bacteria</taxon>
        <taxon>Pseudomonadati</taxon>
        <taxon>Bacteroidota</taxon>
        <taxon>Bacteroidia</taxon>
        <taxon>Bacteroidales</taxon>
        <taxon>Tannerellaceae</taxon>
        <taxon>Parabacteroides</taxon>
    </lineage>
</organism>
<protein>
    <recommendedName>
        <fullName evidence="4">Susd and RagB outer membrane lipoprotein</fullName>
    </recommendedName>
</protein>
<comment type="caution">
    <text evidence="2">The sequence shown here is derived from an EMBL/GenBank/DDBJ whole genome shotgun (WGS) entry which is preliminary data.</text>
</comment>
<evidence type="ECO:0008006" key="4">
    <source>
        <dbReference type="Google" id="ProtNLM"/>
    </source>
</evidence>
<name>A0A0F5JM75_9BACT</name>
<accession>A0A0F5JM75</accession>
<evidence type="ECO:0000313" key="2">
    <source>
        <dbReference type="EMBL" id="KKB58522.1"/>
    </source>
</evidence>
<evidence type="ECO:0000313" key="3">
    <source>
        <dbReference type="Proteomes" id="UP000033035"/>
    </source>
</evidence>
<dbReference type="PATRIC" id="fig|1203610.3.peg.1431"/>
<dbReference type="STRING" id="1203610.HMPREF1536_01399"/>
<dbReference type="InterPro" id="IPR024302">
    <property type="entry name" value="SusD-like"/>
</dbReference>
<dbReference type="HOGENOM" id="CLU_025928_2_0_10"/>
<feature type="signal peptide" evidence="1">
    <location>
        <begin position="1"/>
        <end position="28"/>
    </location>
</feature>
<dbReference type="AlphaFoldDB" id="A0A0F5JM75"/>
<gene>
    <name evidence="2" type="ORF">HMPREF1536_01399</name>
</gene>
<proteinExistence type="predicted"/>
<dbReference type="EMBL" id="AQHW01000009">
    <property type="protein sequence ID" value="KKB58522.1"/>
    <property type="molecule type" value="Genomic_DNA"/>
</dbReference>
<sequence>MKRNIFQKIKKMLPLCAVAMLMGNVSCTGDFESINTNPNGLKPEQIGVAARFNQPITSIYLNYQNRHYEYQLMQNLNADLYSGYMGVPTAFGGNYCNSTYAMNEGWNEMPFTAGESYVMKPISDILKATEEPDFVSIAKIIRVEAMHRIVDIYGPIPYTQAMQGGASVPYDDVETLYKTFIQELNESVDALTAFVDAGNADAARISDFDIVCGADHTQWIRFANTLRLRLAMRISMVAPELAKATAEAAVKHKYGVLVAGNNNVEVRSASVQNPLREINYGYNDIRVGASLVSILKGYDDPRLPIFVTPVGWFNNEDIKDANGQATNKIGEYIGIRQGTWIDDKANYQMYSTINMIQGSLNSDLTNPGQISNALPWMKVAEAYFLRAEGALRGWDMGGSAQDLYEQGIKVSFDEHGISADAYNKYIANDTGVAANFEDPHNPVNNIAGIDKCTVKWDPSASNEEKLHKIINQKWIAMFPEGQEAWSEFRRTGYPKLFPVANNYSSTVNGGIENGEFVKRLRFPRNDKNANKAEVEKAVSLLNGPDNEATRLWWDTGRNF</sequence>
<dbReference type="Proteomes" id="UP000033035">
    <property type="component" value="Unassembled WGS sequence"/>
</dbReference>
<dbReference type="InterPro" id="IPR011990">
    <property type="entry name" value="TPR-like_helical_dom_sf"/>
</dbReference>
<feature type="chain" id="PRO_5002490624" description="Susd and RagB outer membrane lipoprotein" evidence="1">
    <location>
        <begin position="29"/>
        <end position="559"/>
    </location>
</feature>
<dbReference type="RefSeq" id="WP_028727197.1">
    <property type="nucleotide sequence ID" value="NZ_AUAE01000012.1"/>
</dbReference>
<reference evidence="2 3" key="1">
    <citation type="submission" date="2013-04" db="EMBL/GenBank/DDBJ databases">
        <title>The Genome Sequence of Parabacteroides gordonii DSM 23371.</title>
        <authorList>
            <consortium name="The Broad Institute Genomics Platform"/>
            <person name="Earl A."/>
            <person name="Ward D."/>
            <person name="Feldgarden M."/>
            <person name="Gevers D."/>
            <person name="Martens E."/>
            <person name="Sakamoto M."/>
            <person name="Benno Y."/>
            <person name="Suzuki N."/>
            <person name="Matsunaga N."/>
            <person name="Koshihara K."/>
            <person name="Seki M."/>
            <person name="Komiya H."/>
            <person name="Walker B."/>
            <person name="Young S."/>
            <person name="Zeng Q."/>
            <person name="Gargeya S."/>
            <person name="Fitzgerald M."/>
            <person name="Haas B."/>
            <person name="Abouelleil A."/>
            <person name="Allen A.W."/>
            <person name="Alvarado L."/>
            <person name="Arachchi H.M."/>
            <person name="Berlin A.M."/>
            <person name="Chapman S.B."/>
            <person name="Gainer-Dewar J."/>
            <person name="Goldberg J."/>
            <person name="Griggs A."/>
            <person name="Gujja S."/>
            <person name="Hansen M."/>
            <person name="Howarth C."/>
            <person name="Imamovic A."/>
            <person name="Ireland A."/>
            <person name="Larimer J."/>
            <person name="McCowan C."/>
            <person name="Murphy C."/>
            <person name="Pearson M."/>
            <person name="Poon T.W."/>
            <person name="Priest M."/>
            <person name="Roberts A."/>
            <person name="Saif S."/>
            <person name="Shea T."/>
            <person name="Sisk P."/>
            <person name="Sykes S."/>
            <person name="Wortman J."/>
            <person name="Nusbaum C."/>
            <person name="Birren B."/>
        </authorList>
    </citation>
    <scope>NUCLEOTIDE SEQUENCE [LARGE SCALE GENOMIC DNA]</scope>
    <source>
        <strain evidence="2 3">MS-1</strain>
    </source>
</reference>
<dbReference type="Pfam" id="PF12741">
    <property type="entry name" value="SusD-like"/>
    <property type="match status" value="1"/>
</dbReference>